<dbReference type="Proteomes" id="UP000518266">
    <property type="component" value="Unassembled WGS sequence"/>
</dbReference>
<name>A0A7J5XM78_DISMA</name>
<feature type="region of interest" description="Disordered" evidence="1">
    <location>
        <begin position="1"/>
        <end position="23"/>
    </location>
</feature>
<comment type="caution">
    <text evidence="2">The sequence shown here is derived from an EMBL/GenBank/DDBJ whole genome shotgun (WGS) entry which is preliminary data.</text>
</comment>
<reference evidence="2 3" key="1">
    <citation type="submission" date="2020-03" db="EMBL/GenBank/DDBJ databases">
        <title>Dissostichus mawsoni Genome sequencing and assembly.</title>
        <authorList>
            <person name="Park H."/>
        </authorList>
    </citation>
    <scope>NUCLEOTIDE SEQUENCE [LARGE SCALE GENOMIC DNA]</scope>
    <source>
        <strain evidence="2">DM0001</strain>
        <tissue evidence="2">Muscle</tissue>
    </source>
</reference>
<evidence type="ECO:0000313" key="3">
    <source>
        <dbReference type="Proteomes" id="UP000518266"/>
    </source>
</evidence>
<organism evidence="2 3">
    <name type="scientific">Dissostichus mawsoni</name>
    <name type="common">Antarctic cod</name>
    <dbReference type="NCBI Taxonomy" id="36200"/>
    <lineage>
        <taxon>Eukaryota</taxon>
        <taxon>Metazoa</taxon>
        <taxon>Chordata</taxon>
        <taxon>Craniata</taxon>
        <taxon>Vertebrata</taxon>
        <taxon>Euteleostomi</taxon>
        <taxon>Actinopterygii</taxon>
        <taxon>Neopterygii</taxon>
        <taxon>Teleostei</taxon>
        <taxon>Neoteleostei</taxon>
        <taxon>Acanthomorphata</taxon>
        <taxon>Eupercaria</taxon>
        <taxon>Perciformes</taxon>
        <taxon>Notothenioidei</taxon>
        <taxon>Nototheniidae</taxon>
        <taxon>Dissostichus</taxon>
    </lineage>
</organism>
<feature type="region of interest" description="Disordered" evidence="1">
    <location>
        <begin position="141"/>
        <end position="166"/>
    </location>
</feature>
<accession>A0A7J5XM78</accession>
<gene>
    <name evidence="2" type="ORF">F7725_009839</name>
</gene>
<protein>
    <submittedName>
        <fullName evidence="2">Uncharacterized protein</fullName>
    </submittedName>
</protein>
<keyword evidence="3" id="KW-1185">Reference proteome</keyword>
<evidence type="ECO:0000313" key="2">
    <source>
        <dbReference type="EMBL" id="KAF3838071.1"/>
    </source>
</evidence>
<dbReference type="SUPFAM" id="SSF50630">
    <property type="entry name" value="Acid proteases"/>
    <property type="match status" value="1"/>
</dbReference>
<feature type="non-terminal residue" evidence="2">
    <location>
        <position position="1"/>
    </location>
</feature>
<dbReference type="EMBL" id="JAAKFY010000022">
    <property type="protein sequence ID" value="KAF3838071.1"/>
    <property type="molecule type" value="Genomic_DNA"/>
</dbReference>
<dbReference type="AlphaFoldDB" id="A0A7J5XM78"/>
<proteinExistence type="predicted"/>
<dbReference type="InterPro" id="IPR021109">
    <property type="entry name" value="Peptidase_aspartic_dom_sf"/>
</dbReference>
<feature type="compositionally biased region" description="Basic and acidic residues" evidence="1">
    <location>
        <begin position="141"/>
        <end position="150"/>
    </location>
</feature>
<evidence type="ECO:0000256" key="1">
    <source>
        <dbReference type="SAM" id="MobiDB-lite"/>
    </source>
</evidence>
<sequence length="253" mass="28697">KAKQWKRYRDKNNDDEQSSSCKRCGEKYKPRQCPAYGKMCAKEKVIMQRCASPKEKINGIRCTQLKTQDDSDDLSETLFIKMVSHDENDVSQSPKGTVNAVSDDKWIAPILVNGTIVPFQIDTGAKANLINVNDLKALREKPRSISEKNKPLKAYNGQQLRQKDNADSSKQYSLLFVIVPNGHESLLGDKTSEDLGLVKRIYQINSADILLMSCCRKLCRRQKKTLHYSKWPTILSMVGQKEVVHSSILYGQT</sequence>
<dbReference type="OrthoDB" id="775972at2759"/>